<dbReference type="InterPro" id="IPR035979">
    <property type="entry name" value="RBD_domain_sf"/>
</dbReference>
<dbReference type="InterPro" id="IPR000504">
    <property type="entry name" value="RRM_dom"/>
</dbReference>
<sequence length="277" mass="30594">MPSRGHASLVYSLSCRRHPSTLSLGVADAVCYSLPAFLTSHRLLRCSLSVDLSRRLDADAHQSIEPLSRRLLEPLSHPVPRTSQSKPQNSRLTIAARRLLGATHPTVALYLSRQLLGISVDAGGHQGLKLETELDPLEVKSSKIRHWAAYIEFYDAHVPMAIALSGQLLLGQLVMVKPSEAEKNLVQSTSSTGSSVTGPYGPTDRKLYMENLHFDMTEQQLCAIFEPFGPVELVQLPFDLDAGLGYMAFNVMQEEEFIGSNVDWSSTKGVRFSPRHK</sequence>
<comment type="caution">
    <text evidence="3">The sequence shown here is derived from an EMBL/GenBank/DDBJ whole genome shotgun (WGS) entry which is preliminary data.</text>
</comment>
<dbReference type="SUPFAM" id="SSF54928">
    <property type="entry name" value="RNA-binding domain, RBD"/>
    <property type="match status" value="1"/>
</dbReference>
<evidence type="ECO:0000256" key="1">
    <source>
        <dbReference type="PROSITE-ProRule" id="PRU00176"/>
    </source>
</evidence>
<dbReference type="EMBL" id="JAKOGI010000255">
    <property type="protein sequence ID" value="KAJ8438373.1"/>
    <property type="molecule type" value="Genomic_DNA"/>
</dbReference>
<evidence type="ECO:0000259" key="2">
    <source>
        <dbReference type="PROSITE" id="PS50102"/>
    </source>
</evidence>
<dbReference type="OrthoDB" id="8123449at2759"/>
<dbReference type="AlphaFoldDB" id="A0A9Q1QDK9"/>
<protein>
    <recommendedName>
        <fullName evidence="2">RRM domain-containing protein</fullName>
    </recommendedName>
</protein>
<dbReference type="PANTHER" id="PTHR48036">
    <property type="entry name" value="SPLICING FACTOR (PAD-1), PUTATIVE (AFU_ORTHOLOGUE AFUA_1G15810)-RELATED"/>
    <property type="match status" value="1"/>
</dbReference>
<gene>
    <name evidence="3" type="ORF">Cgig2_006291</name>
</gene>
<name>A0A9Q1QDK9_9CARY</name>
<proteinExistence type="predicted"/>
<dbReference type="Gene3D" id="3.30.70.330">
    <property type="match status" value="2"/>
</dbReference>
<feature type="domain" description="RRM" evidence="2">
    <location>
        <begin position="205"/>
        <end position="277"/>
    </location>
</feature>
<dbReference type="PROSITE" id="PS50102">
    <property type="entry name" value="RRM"/>
    <property type="match status" value="1"/>
</dbReference>
<keyword evidence="1" id="KW-0694">RNA-binding</keyword>
<reference evidence="3" key="1">
    <citation type="submission" date="2022-04" db="EMBL/GenBank/DDBJ databases">
        <title>Carnegiea gigantea Genome sequencing and assembly v2.</title>
        <authorList>
            <person name="Copetti D."/>
            <person name="Sanderson M.J."/>
            <person name="Burquez A."/>
            <person name="Wojciechowski M.F."/>
        </authorList>
    </citation>
    <scope>NUCLEOTIDE SEQUENCE</scope>
    <source>
        <strain evidence="3">SGP5-SGP5p</strain>
        <tissue evidence="3">Aerial part</tissue>
    </source>
</reference>
<dbReference type="InterPro" id="IPR006509">
    <property type="entry name" value="RBM39_SF"/>
</dbReference>
<keyword evidence="4" id="KW-1185">Reference proteome</keyword>
<evidence type="ECO:0000313" key="3">
    <source>
        <dbReference type="EMBL" id="KAJ8438373.1"/>
    </source>
</evidence>
<dbReference type="GO" id="GO:0005634">
    <property type="term" value="C:nucleus"/>
    <property type="evidence" value="ECO:0007669"/>
    <property type="project" value="InterPro"/>
</dbReference>
<organism evidence="3 4">
    <name type="scientific">Carnegiea gigantea</name>
    <dbReference type="NCBI Taxonomy" id="171969"/>
    <lineage>
        <taxon>Eukaryota</taxon>
        <taxon>Viridiplantae</taxon>
        <taxon>Streptophyta</taxon>
        <taxon>Embryophyta</taxon>
        <taxon>Tracheophyta</taxon>
        <taxon>Spermatophyta</taxon>
        <taxon>Magnoliopsida</taxon>
        <taxon>eudicotyledons</taxon>
        <taxon>Gunneridae</taxon>
        <taxon>Pentapetalae</taxon>
        <taxon>Caryophyllales</taxon>
        <taxon>Cactineae</taxon>
        <taxon>Cactaceae</taxon>
        <taxon>Cactoideae</taxon>
        <taxon>Echinocereeae</taxon>
        <taxon>Carnegiea</taxon>
    </lineage>
</organism>
<accession>A0A9Q1QDK9</accession>
<dbReference type="Pfam" id="PF00076">
    <property type="entry name" value="RRM_1"/>
    <property type="match status" value="1"/>
</dbReference>
<evidence type="ECO:0000313" key="4">
    <source>
        <dbReference type="Proteomes" id="UP001153076"/>
    </source>
</evidence>
<dbReference type="Proteomes" id="UP001153076">
    <property type="component" value="Unassembled WGS sequence"/>
</dbReference>
<dbReference type="GO" id="GO:0003723">
    <property type="term" value="F:RNA binding"/>
    <property type="evidence" value="ECO:0007669"/>
    <property type="project" value="UniProtKB-UniRule"/>
</dbReference>
<dbReference type="GO" id="GO:0006397">
    <property type="term" value="P:mRNA processing"/>
    <property type="evidence" value="ECO:0007669"/>
    <property type="project" value="InterPro"/>
</dbReference>
<dbReference type="InterPro" id="IPR012677">
    <property type="entry name" value="Nucleotide-bd_a/b_plait_sf"/>
</dbReference>